<dbReference type="GO" id="GO:0008168">
    <property type="term" value="F:methyltransferase activity"/>
    <property type="evidence" value="ECO:0007669"/>
    <property type="project" value="UniProtKB-KW"/>
</dbReference>
<organism evidence="1 2">
    <name type="scientific">Helicobacter aurati</name>
    <dbReference type="NCBI Taxonomy" id="137778"/>
    <lineage>
        <taxon>Bacteria</taxon>
        <taxon>Pseudomonadati</taxon>
        <taxon>Campylobacterota</taxon>
        <taxon>Epsilonproteobacteria</taxon>
        <taxon>Campylobacterales</taxon>
        <taxon>Helicobacteraceae</taxon>
        <taxon>Helicobacter</taxon>
    </lineage>
</organism>
<sequence>MRIYQITEGYCYNSDTLFLWDFLRPYLRANAKVLDIGSGSGILGLLCARDCNIKLFGIERQREYVLLSVKNALSNDISACFLAGSCELFLDKTSIESFCIDYNTERTKLYSLKGSLATQSLWQSFDMVVSNPPFYDSSLHSQNRLKAEARQSSFLPLENLLESTRKILKPNGKMFFCYPSSNLATLMLLLMQYGLSVDSVRFVYPRLDKEATLALIYAKKNSNSKKCNTQIHVLPPLITHIGHNQKDNSQEVQNIYSRASTCSIKVNWSDIIWEKLLD</sequence>
<proteinExistence type="predicted"/>
<dbReference type="SUPFAM" id="SSF53335">
    <property type="entry name" value="S-adenosyl-L-methionine-dependent methyltransferases"/>
    <property type="match status" value="1"/>
</dbReference>
<evidence type="ECO:0000313" key="2">
    <source>
        <dbReference type="Proteomes" id="UP000256424"/>
    </source>
</evidence>
<dbReference type="InterPro" id="IPR050210">
    <property type="entry name" value="tRNA_Adenine-N(6)_MTase"/>
</dbReference>
<reference evidence="1 2" key="1">
    <citation type="submission" date="2018-04" db="EMBL/GenBank/DDBJ databases">
        <title>Novel Campyloabacter and Helicobacter Species and Strains.</title>
        <authorList>
            <person name="Mannion A.J."/>
            <person name="Shen Z."/>
            <person name="Fox J.G."/>
        </authorList>
    </citation>
    <scope>NUCLEOTIDE SEQUENCE [LARGE SCALE GENOMIC DNA]</scope>
    <source>
        <strain evidence="1 2">MIT 97-5075</strain>
    </source>
</reference>
<dbReference type="Proteomes" id="UP000256424">
    <property type="component" value="Unassembled WGS sequence"/>
</dbReference>
<dbReference type="InterPro" id="IPR002052">
    <property type="entry name" value="DNA_methylase_N6_adenine_CS"/>
</dbReference>
<comment type="caution">
    <text evidence="1">The sequence shown here is derived from an EMBL/GenBank/DDBJ whole genome shotgun (WGS) entry which is preliminary data.</text>
</comment>
<dbReference type="CDD" id="cd02440">
    <property type="entry name" value="AdoMet_MTases"/>
    <property type="match status" value="1"/>
</dbReference>
<keyword evidence="1" id="KW-0808">Transferase</keyword>
<accession>A0A3D8J8L7</accession>
<keyword evidence="2" id="KW-1185">Reference proteome</keyword>
<dbReference type="GO" id="GO:0032259">
    <property type="term" value="P:methylation"/>
    <property type="evidence" value="ECO:0007669"/>
    <property type="project" value="UniProtKB-KW"/>
</dbReference>
<dbReference type="InterPro" id="IPR029063">
    <property type="entry name" value="SAM-dependent_MTases_sf"/>
</dbReference>
<dbReference type="PROSITE" id="PS00092">
    <property type="entry name" value="N6_MTASE"/>
    <property type="match status" value="1"/>
</dbReference>
<dbReference type="EMBL" id="NXLW01000001">
    <property type="protein sequence ID" value="RDU73843.1"/>
    <property type="molecule type" value="Genomic_DNA"/>
</dbReference>
<dbReference type="PANTHER" id="PTHR47739:SF1">
    <property type="entry name" value="TRNA1(VAL) (ADENINE(37)-N6)-METHYLTRANSFERASE"/>
    <property type="match status" value="1"/>
</dbReference>
<dbReference type="GO" id="GO:0003676">
    <property type="term" value="F:nucleic acid binding"/>
    <property type="evidence" value="ECO:0007669"/>
    <property type="project" value="InterPro"/>
</dbReference>
<dbReference type="Gene3D" id="3.40.50.150">
    <property type="entry name" value="Vaccinia Virus protein VP39"/>
    <property type="match status" value="1"/>
</dbReference>
<dbReference type="AlphaFoldDB" id="A0A3D8J8L7"/>
<keyword evidence="1" id="KW-0489">Methyltransferase</keyword>
<name>A0A3D8J8L7_9HELI</name>
<gene>
    <name evidence="1" type="ORF">CQA66_00915</name>
</gene>
<dbReference type="Pfam" id="PF13489">
    <property type="entry name" value="Methyltransf_23"/>
    <property type="match status" value="1"/>
</dbReference>
<evidence type="ECO:0000313" key="1">
    <source>
        <dbReference type="EMBL" id="RDU73843.1"/>
    </source>
</evidence>
<protein>
    <submittedName>
        <fullName evidence="1">SAM-dependent methyltransferase</fullName>
    </submittedName>
</protein>
<dbReference type="PANTHER" id="PTHR47739">
    <property type="entry name" value="TRNA1(VAL) (ADENINE(37)-N6)-METHYLTRANSFERASE"/>
    <property type="match status" value="1"/>
</dbReference>